<dbReference type="FunFam" id="3.40.309.10:FF:000002">
    <property type="entry name" value="Methylmalonate-semialdehyde dehydrogenase (Acylating)"/>
    <property type="match status" value="1"/>
</dbReference>
<evidence type="ECO:0000256" key="1">
    <source>
        <dbReference type="ARBA" id="ARBA00009986"/>
    </source>
</evidence>
<organism evidence="6 7">
    <name type="scientific">Waddlia chondrophila (strain ATCC VR-1470 / WSU 86-1044)</name>
    <dbReference type="NCBI Taxonomy" id="716544"/>
    <lineage>
        <taxon>Bacteria</taxon>
        <taxon>Pseudomonadati</taxon>
        <taxon>Chlamydiota</taxon>
        <taxon>Chlamydiia</taxon>
        <taxon>Parachlamydiales</taxon>
        <taxon>Waddliaceae</taxon>
        <taxon>Waddlia</taxon>
    </lineage>
</organism>
<gene>
    <name evidence="6" type="primary">mmsA</name>
    <name evidence="6" type="ordered locus">wcw_1923</name>
</gene>
<dbReference type="InterPro" id="IPR016162">
    <property type="entry name" value="Ald_DH_N"/>
</dbReference>
<dbReference type="InterPro" id="IPR016161">
    <property type="entry name" value="Ald_DH/histidinol_DH"/>
</dbReference>
<sequence>MTTMYPKIPKIGALKPAYLLINGEWIESVSPHRIKNLNPATQEVLGEIPMCTEKEVNQAVQAAFNAYSYWREVSPSQRARTMFNYQQLIRENIEKLAHNISLEQGKTLADAKGDVTRGLEVVEYAAGTPSLIMGESVENVSIGIDTYSLQQPLGVCAGITPFNFPAMIPLWMFPIAIASGNTFVLKPSEQAATTANMLAELAQKAGIPNGVLNVIHGGKEVVNALLDHSLIRAISFVGSPHAGHEVFARATSQGKRVQALLGAKNHAVVMPDANKEKTLNAIARAAFEASGQRCMALPIAIFVGESKKWIPELIEKAKKLKVGPGLDPSSDLGPLISPEAKERVLSIFESALQEGAELLLDGRQLQVPGHENGNFVGPTIFNKITRKMRIYEEEVFGPILLLFESTSLDHAISIINNNPFGNGSAIFTESGHHARHFQHFVDTGQVGINIPIPVPLPFFSFTGSRGSIRGDLHAYGKHAIRFYTQTKTVTAKWFGTESRNYEKIYEETPV</sequence>
<name>D6YT65_WADCW</name>
<dbReference type="InterPro" id="IPR015590">
    <property type="entry name" value="Aldehyde_DH_dom"/>
</dbReference>
<protein>
    <recommendedName>
        <fullName evidence="2">methylmalonate-semialdehyde dehydrogenase (CoA acylating)</fullName>
        <ecNumber evidence="2">1.2.1.27</ecNumber>
    </recommendedName>
</protein>
<dbReference type="CDD" id="cd07085">
    <property type="entry name" value="ALDH_F6_MMSDH"/>
    <property type="match status" value="1"/>
</dbReference>
<accession>D6YT65</accession>
<dbReference type="InterPro" id="IPR016163">
    <property type="entry name" value="Ald_DH_C"/>
</dbReference>
<dbReference type="EC" id="1.2.1.27" evidence="2"/>
<dbReference type="FunFam" id="3.40.605.10:FF:000003">
    <property type="entry name" value="Methylmalonate-semialdehyde dehydrogenase [acylating]"/>
    <property type="match status" value="1"/>
</dbReference>
<dbReference type="InterPro" id="IPR010061">
    <property type="entry name" value="MeMal-semiAld_DH"/>
</dbReference>
<dbReference type="KEGG" id="wch:wcw_1923"/>
<keyword evidence="7" id="KW-1185">Reference proteome</keyword>
<dbReference type="Gene3D" id="3.40.605.10">
    <property type="entry name" value="Aldehyde Dehydrogenase, Chain A, domain 1"/>
    <property type="match status" value="1"/>
</dbReference>
<dbReference type="PANTHER" id="PTHR43866:SF3">
    <property type="entry name" value="METHYLMALONATE-SEMIALDEHYDE DEHYDROGENASE [ACYLATING], MITOCHONDRIAL"/>
    <property type="match status" value="1"/>
</dbReference>
<dbReference type="NCBIfam" id="TIGR01722">
    <property type="entry name" value="MMSDH"/>
    <property type="match status" value="1"/>
</dbReference>
<dbReference type="AlphaFoldDB" id="D6YT65"/>
<dbReference type="HOGENOM" id="CLU_005391_1_10_0"/>
<evidence type="ECO:0000256" key="3">
    <source>
        <dbReference type="ARBA" id="ARBA00023002"/>
    </source>
</evidence>
<dbReference type="Pfam" id="PF00171">
    <property type="entry name" value="Aldedh"/>
    <property type="match status" value="1"/>
</dbReference>
<evidence type="ECO:0000313" key="7">
    <source>
        <dbReference type="Proteomes" id="UP000001505"/>
    </source>
</evidence>
<dbReference type="eggNOG" id="COG1012">
    <property type="taxonomic scope" value="Bacteria"/>
</dbReference>
<evidence type="ECO:0000259" key="5">
    <source>
        <dbReference type="Pfam" id="PF00171"/>
    </source>
</evidence>
<comment type="similarity">
    <text evidence="1">Belongs to the aldehyde dehydrogenase family.</text>
</comment>
<dbReference type="STRING" id="716544.wcw_1923"/>
<dbReference type="SUPFAM" id="SSF53720">
    <property type="entry name" value="ALDH-like"/>
    <property type="match status" value="1"/>
</dbReference>
<evidence type="ECO:0000313" key="6">
    <source>
        <dbReference type="EMBL" id="ADI39260.1"/>
    </source>
</evidence>
<dbReference type="GO" id="GO:0006210">
    <property type="term" value="P:thymine catabolic process"/>
    <property type="evidence" value="ECO:0007669"/>
    <property type="project" value="TreeGrafter"/>
</dbReference>
<evidence type="ECO:0000256" key="4">
    <source>
        <dbReference type="ARBA" id="ARBA00023027"/>
    </source>
</evidence>
<keyword evidence="4" id="KW-0520">NAD</keyword>
<dbReference type="GO" id="GO:0006574">
    <property type="term" value="P:L-valine catabolic process"/>
    <property type="evidence" value="ECO:0007669"/>
    <property type="project" value="TreeGrafter"/>
</dbReference>
<dbReference type="EMBL" id="CP001928">
    <property type="protein sequence ID" value="ADI39260.1"/>
    <property type="molecule type" value="Genomic_DNA"/>
</dbReference>
<dbReference type="PANTHER" id="PTHR43866">
    <property type="entry name" value="MALONATE-SEMIALDEHYDE DEHYDROGENASE"/>
    <property type="match status" value="1"/>
</dbReference>
<keyword evidence="3 6" id="KW-0560">Oxidoreductase</keyword>
<proteinExistence type="inferred from homology"/>
<reference evidence="6 7" key="1">
    <citation type="journal article" date="2010" name="PLoS ONE">
        <title>The Waddlia genome: a window into chlamydial biology.</title>
        <authorList>
            <person name="Bertelli C."/>
            <person name="Collyn F."/>
            <person name="Croxatto A."/>
            <person name="Ruckert C."/>
            <person name="Polkinghorne A."/>
            <person name="Kebbi-Beghdadi C."/>
            <person name="Goesmann A."/>
            <person name="Vaughan L."/>
            <person name="Greub G."/>
        </authorList>
    </citation>
    <scope>NUCLEOTIDE SEQUENCE [LARGE SCALE GENOMIC DNA]</scope>
    <source>
        <strain evidence="7">ATCC VR-1470 / WSU 86-1044</strain>
    </source>
</reference>
<evidence type="ECO:0000256" key="2">
    <source>
        <dbReference type="ARBA" id="ARBA00013048"/>
    </source>
</evidence>
<feature type="domain" description="Aldehyde dehydrogenase" evidence="5">
    <location>
        <begin position="25"/>
        <end position="489"/>
    </location>
</feature>
<dbReference type="GO" id="GO:0004491">
    <property type="term" value="F:methylmalonate-semialdehyde dehydrogenase (acylating, NAD) activity"/>
    <property type="evidence" value="ECO:0007669"/>
    <property type="project" value="UniProtKB-EC"/>
</dbReference>
<dbReference type="Gene3D" id="3.40.309.10">
    <property type="entry name" value="Aldehyde Dehydrogenase, Chain A, domain 2"/>
    <property type="match status" value="1"/>
</dbReference>
<dbReference type="Proteomes" id="UP000001505">
    <property type="component" value="Chromosome"/>
</dbReference>